<reference evidence="7" key="1">
    <citation type="journal article" date="2019" name="Int. J. Syst. Evol. Microbiol.">
        <title>The Global Catalogue of Microorganisms (GCM) 10K type strain sequencing project: providing services to taxonomists for standard genome sequencing and annotation.</title>
        <authorList>
            <consortium name="The Broad Institute Genomics Platform"/>
            <consortium name="The Broad Institute Genome Sequencing Center for Infectious Disease"/>
            <person name="Wu L."/>
            <person name="Ma J."/>
        </authorList>
    </citation>
    <scope>NUCLEOTIDE SEQUENCE [LARGE SCALE GENOMIC DNA]</scope>
    <source>
        <strain evidence="7">CGMCC-1.15741</strain>
    </source>
</reference>
<evidence type="ECO:0000256" key="3">
    <source>
        <dbReference type="ARBA" id="ARBA00023163"/>
    </source>
</evidence>
<dbReference type="PANTHER" id="PTHR30055:SF234">
    <property type="entry name" value="HTH-TYPE TRANSCRIPTIONAL REGULATOR BETI"/>
    <property type="match status" value="1"/>
</dbReference>
<evidence type="ECO:0000256" key="4">
    <source>
        <dbReference type="PROSITE-ProRule" id="PRU00335"/>
    </source>
</evidence>
<organism evidence="6 7">
    <name type="scientific">Ponticaulis profundi</name>
    <dbReference type="NCBI Taxonomy" id="2665222"/>
    <lineage>
        <taxon>Bacteria</taxon>
        <taxon>Pseudomonadati</taxon>
        <taxon>Pseudomonadota</taxon>
        <taxon>Alphaproteobacteria</taxon>
        <taxon>Hyphomonadales</taxon>
        <taxon>Hyphomonadaceae</taxon>
        <taxon>Ponticaulis</taxon>
    </lineage>
</organism>
<comment type="caution">
    <text evidence="6">The sequence shown here is derived from an EMBL/GenBank/DDBJ whole genome shotgun (WGS) entry which is preliminary data.</text>
</comment>
<dbReference type="RefSeq" id="WP_377374333.1">
    <property type="nucleotide sequence ID" value="NZ_JBHSSW010000002.1"/>
</dbReference>
<protein>
    <submittedName>
        <fullName evidence="6">TetR/AcrR family transcriptional regulator</fullName>
    </submittedName>
</protein>
<feature type="DNA-binding region" description="H-T-H motif" evidence="4">
    <location>
        <begin position="38"/>
        <end position="57"/>
    </location>
</feature>
<keyword evidence="1" id="KW-0805">Transcription regulation</keyword>
<dbReference type="InterPro" id="IPR009057">
    <property type="entry name" value="Homeodomain-like_sf"/>
</dbReference>
<keyword evidence="2 4" id="KW-0238">DNA-binding</keyword>
<dbReference type="InterPro" id="IPR001647">
    <property type="entry name" value="HTH_TetR"/>
</dbReference>
<dbReference type="Pfam" id="PF00440">
    <property type="entry name" value="TetR_N"/>
    <property type="match status" value="1"/>
</dbReference>
<dbReference type="Gene3D" id="1.10.357.10">
    <property type="entry name" value="Tetracycline Repressor, domain 2"/>
    <property type="match status" value="1"/>
</dbReference>
<dbReference type="EMBL" id="JBHSSW010000002">
    <property type="protein sequence ID" value="MFC6196646.1"/>
    <property type="molecule type" value="Genomic_DNA"/>
</dbReference>
<evidence type="ECO:0000313" key="7">
    <source>
        <dbReference type="Proteomes" id="UP001596303"/>
    </source>
</evidence>
<dbReference type="Proteomes" id="UP001596303">
    <property type="component" value="Unassembled WGS sequence"/>
</dbReference>
<gene>
    <name evidence="6" type="ORF">ACFQDM_01075</name>
</gene>
<dbReference type="InterPro" id="IPR050109">
    <property type="entry name" value="HTH-type_TetR-like_transc_reg"/>
</dbReference>
<sequence length="205" mass="22583">MSIDKKSTRVRRSPEASRENILNAAETLLVEHGPQTLKLTDVAKTAKVANATVLHHFGTIQGVQAALMERMIQQLANRILDIDPPSESPFSAHGHDLRMLFDAFEQRGAARLAAWLELADEARRMTSVREAVEAVIEKRVQAEGAERDKVVDFTMVCVALALGVGLFGSTVGELMGRPEGRTREMALDMMMSHLQLLLSKSHVAE</sequence>
<evidence type="ECO:0000256" key="1">
    <source>
        <dbReference type="ARBA" id="ARBA00023015"/>
    </source>
</evidence>
<name>A0ABW1S542_9PROT</name>
<dbReference type="PANTHER" id="PTHR30055">
    <property type="entry name" value="HTH-TYPE TRANSCRIPTIONAL REGULATOR RUTR"/>
    <property type="match status" value="1"/>
</dbReference>
<evidence type="ECO:0000313" key="6">
    <source>
        <dbReference type="EMBL" id="MFC6196646.1"/>
    </source>
</evidence>
<dbReference type="SUPFAM" id="SSF46689">
    <property type="entry name" value="Homeodomain-like"/>
    <property type="match status" value="1"/>
</dbReference>
<evidence type="ECO:0000256" key="2">
    <source>
        <dbReference type="ARBA" id="ARBA00023125"/>
    </source>
</evidence>
<keyword evidence="3" id="KW-0804">Transcription</keyword>
<accession>A0ABW1S542</accession>
<evidence type="ECO:0000259" key="5">
    <source>
        <dbReference type="PROSITE" id="PS50977"/>
    </source>
</evidence>
<feature type="domain" description="HTH tetR-type" evidence="5">
    <location>
        <begin position="15"/>
        <end position="75"/>
    </location>
</feature>
<proteinExistence type="predicted"/>
<dbReference type="PROSITE" id="PS50977">
    <property type="entry name" value="HTH_TETR_2"/>
    <property type="match status" value="1"/>
</dbReference>
<keyword evidence="7" id="KW-1185">Reference proteome</keyword>